<dbReference type="InterPro" id="IPR018294">
    <property type="entry name" value="ISPD_synthase_CS"/>
</dbReference>
<evidence type="ECO:0000313" key="9">
    <source>
        <dbReference type="Proteomes" id="UP000030392"/>
    </source>
</evidence>
<dbReference type="UniPathway" id="UPA00056">
    <property type="reaction ID" value="UER00093"/>
</dbReference>
<organism evidence="8 9">
    <name type="scientific">Prochlorococcus marinus str. PAC1</name>
    <dbReference type="NCBI Taxonomy" id="59924"/>
    <lineage>
        <taxon>Bacteria</taxon>
        <taxon>Bacillati</taxon>
        <taxon>Cyanobacteriota</taxon>
        <taxon>Cyanophyceae</taxon>
        <taxon>Synechococcales</taxon>
        <taxon>Prochlorococcaceae</taxon>
        <taxon>Prochlorococcus</taxon>
    </lineage>
</organism>
<dbReference type="CDD" id="cd02516">
    <property type="entry name" value="CDP-ME_synthetase"/>
    <property type="match status" value="1"/>
</dbReference>
<feature type="site" description="Positions MEP for the nucleophilic attack" evidence="7">
    <location>
        <position position="204"/>
    </location>
</feature>
<evidence type="ECO:0000256" key="6">
    <source>
        <dbReference type="ARBA" id="ARBA00023229"/>
    </source>
</evidence>
<comment type="function">
    <text evidence="7">Catalyzes the formation of 4-diphosphocytidyl-2-C-methyl-D-erythritol from CTP and 2-C-methyl-D-erythritol 4-phosphate (MEP).</text>
</comment>
<evidence type="ECO:0000256" key="2">
    <source>
        <dbReference type="ARBA" id="ARBA00004787"/>
    </source>
</evidence>
<dbReference type="InterPro" id="IPR050088">
    <property type="entry name" value="IspD/TarI_cytidylyltransf_bact"/>
</dbReference>
<dbReference type="Gene3D" id="3.90.550.10">
    <property type="entry name" value="Spore Coat Polysaccharide Biosynthesis Protein SpsA, Chain A"/>
    <property type="match status" value="1"/>
</dbReference>
<dbReference type="PANTHER" id="PTHR32125">
    <property type="entry name" value="2-C-METHYL-D-ERYTHRITOL 4-PHOSPHATE CYTIDYLYLTRANSFERASE, CHLOROPLASTIC"/>
    <property type="match status" value="1"/>
</dbReference>
<dbReference type="FunFam" id="3.90.550.10:FF:000003">
    <property type="entry name" value="2-C-methyl-D-erythritol 4-phosphate cytidylyltransferase"/>
    <property type="match status" value="1"/>
</dbReference>
<evidence type="ECO:0000313" key="8">
    <source>
        <dbReference type="EMBL" id="KGG19293.1"/>
    </source>
</evidence>
<comment type="catalytic activity">
    <reaction evidence="1 7">
        <text>2-C-methyl-D-erythritol 4-phosphate + CTP + H(+) = 4-CDP-2-C-methyl-D-erythritol + diphosphate</text>
        <dbReference type="Rhea" id="RHEA:13429"/>
        <dbReference type="ChEBI" id="CHEBI:15378"/>
        <dbReference type="ChEBI" id="CHEBI:33019"/>
        <dbReference type="ChEBI" id="CHEBI:37563"/>
        <dbReference type="ChEBI" id="CHEBI:57823"/>
        <dbReference type="ChEBI" id="CHEBI:58262"/>
        <dbReference type="EC" id="2.7.7.60"/>
    </reaction>
</comment>
<dbReference type="Pfam" id="PF01128">
    <property type="entry name" value="IspD"/>
    <property type="match status" value="1"/>
</dbReference>
<evidence type="ECO:0000256" key="1">
    <source>
        <dbReference type="ARBA" id="ARBA00001282"/>
    </source>
</evidence>
<dbReference type="PROSITE" id="PS01295">
    <property type="entry name" value="ISPD"/>
    <property type="match status" value="1"/>
</dbReference>
<reference evidence="9" key="1">
    <citation type="journal article" date="2014" name="Sci. Data">
        <title>Genomes of diverse isolates of the marine cyanobacterium Prochlorococcus.</title>
        <authorList>
            <person name="Biller S."/>
            <person name="Berube P."/>
            <person name="Thompson J."/>
            <person name="Kelly L."/>
            <person name="Roggensack S."/>
            <person name="Awad L."/>
            <person name="Roache-Johnson K."/>
            <person name="Ding H."/>
            <person name="Giovannoni S.J."/>
            <person name="Moore L.R."/>
            <person name="Chisholm S.W."/>
        </authorList>
    </citation>
    <scope>NUCLEOTIDE SEQUENCE [LARGE SCALE GENOMIC DNA]</scope>
    <source>
        <strain evidence="9">PAC1</strain>
    </source>
</reference>
<evidence type="ECO:0000256" key="5">
    <source>
        <dbReference type="ARBA" id="ARBA00022695"/>
    </source>
</evidence>
<feature type="site" description="Positions MEP for the nucleophilic attack" evidence="7">
    <location>
        <position position="148"/>
    </location>
</feature>
<dbReference type="EC" id="2.7.7.60" evidence="7"/>
<accession>A0A0A2BYY7</accession>
<sequence length="223" mass="23970">MLIAAAGSGSRMGADRNKLLLKVAGKTVLEWTLKAAFEAKTISWIGIIGQPKDKNPICSILDNSVKAVQWINGGSTRQQSVQLGLAALPNDAKSVLIHDGARCLVRSFVFDEISKIVSQGQSVIAASQVTDTIKKVDINGEIIESPPRSDLWAAQTPQGFPVNKLKHAHSEAISRGWNVTDDASLFERLGLPVKIYDAGPSNIKVTTPFDLVIAESLLSTLKD</sequence>
<evidence type="ECO:0000256" key="3">
    <source>
        <dbReference type="ARBA" id="ARBA00009789"/>
    </source>
</evidence>
<protein>
    <recommendedName>
        <fullName evidence="7">2-C-methyl-D-erythritol 4-phosphate cytidylyltransferase</fullName>
        <ecNumber evidence="7">2.7.7.60</ecNumber>
    </recommendedName>
    <alternativeName>
        <fullName evidence="7">4-diphosphocytidyl-2C-methyl-D-erythritol synthase</fullName>
    </alternativeName>
    <alternativeName>
        <fullName evidence="7">MEP cytidylyltransferase</fullName>
        <shortName evidence="7">MCT</shortName>
    </alternativeName>
</protein>
<dbReference type="InterPro" id="IPR034683">
    <property type="entry name" value="IspD/TarI"/>
</dbReference>
<dbReference type="GO" id="GO:0050518">
    <property type="term" value="F:2-C-methyl-D-erythritol 4-phosphate cytidylyltransferase activity"/>
    <property type="evidence" value="ECO:0007669"/>
    <property type="project" value="UniProtKB-UniRule"/>
</dbReference>
<dbReference type="InterPro" id="IPR029044">
    <property type="entry name" value="Nucleotide-diphossugar_trans"/>
</dbReference>
<comment type="caution">
    <text evidence="8">The sequence shown here is derived from an EMBL/GenBank/DDBJ whole genome shotgun (WGS) entry which is preliminary data.</text>
</comment>
<feature type="site" description="Transition state stabilizer" evidence="7">
    <location>
        <position position="18"/>
    </location>
</feature>
<dbReference type="GO" id="GO:0019288">
    <property type="term" value="P:isopentenyl diphosphate biosynthetic process, methylerythritol 4-phosphate pathway"/>
    <property type="evidence" value="ECO:0007669"/>
    <property type="project" value="UniProtKB-UniRule"/>
</dbReference>
<dbReference type="Proteomes" id="UP000030392">
    <property type="component" value="Unassembled WGS sequence"/>
</dbReference>
<dbReference type="InterPro" id="IPR001228">
    <property type="entry name" value="IspD"/>
</dbReference>
<dbReference type="AlphaFoldDB" id="A0A0A2BYY7"/>
<keyword evidence="4 7" id="KW-0808">Transferase</keyword>
<gene>
    <name evidence="7" type="primary">ispD</name>
    <name evidence="8" type="ORF">EV03_1673</name>
</gene>
<keyword evidence="6 7" id="KW-0414">Isoprene biosynthesis</keyword>
<dbReference type="SUPFAM" id="SSF53448">
    <property type="entry name" value="Nucleotide-diphospho-sugar transferases"/>
    <property type="match status" value="1"/>
</dbReference>
<comment type="pathway">
    <text evidence="2 7">Isoprenoid biosynthesis; isopentenyl diphosphate biosynthesis via DXP pathway; isopentenyl diphosphate from 1-deoxy-D-xylulose 5-phosphate: step 2/6.</text>
</comment>
<feature type="site" description="Transition state stabilizer" evidence="7">
    <location>
        <position position="11"/>
    </location>
</feature>
<proteinExistence type="inferred from homology"/>
<evidence type="ECO:0000256" key="7">
    <source>
        <dbReference type="HAMAP-Rule" id="MF_00108"/>
    </source>
</evidence>
<evidence type="ECO:0000256" key="4">
    <source>
        <dbReference type="ARBA" id="ARBA00022679"/>
    </source>
</evidence>
<keyword evidence="5 7" id="KW-0548">Nucleotidyltransferase</keyword>
<comment type="similarity">
    <text evidence="3 7">Belongs to the IspD/TarI cytidylyltransferase family. IspD subfamily.</text>
</comment>
<dbReference type="NCBIfam" id="TIGR00453">
    <property type="entry name" value="ispD"/>
    <property type="match status" value="1"/>
</dbReference>
<name>A0A0A2BYY7_PROMR</name>
<dbReference type="EMBL" id="JNAX01000015">
    <property type="protein sequence ID" value="KGG19293.1"/>
    <property type="molecule type" value="Genomic_DNA"/>
</dbReference>
<dbReference type="PANTHER" id="PTHR32125:SF4">
    <property type="entry name" value="2-C-METHYL-D-ERYTHRITOL 4-PHOSPHATE CYTIDYLYLTRANSFERASE, CHLOROPLASTIC"/>
    <property type="match status" value="1"/>
</dbReference>
<dbReference type="HAMAP" id="MF_00108">
    <property type="entry name" value="IspD"/>
    <property type="match status" value="1"/>
</dbReference>